<feature type="compositionally biased region" description="Polar residues" evidence="1">
    <location>
        <begin position="30"/>
        <end position="43"/>
    </location>
</feature>
<feature type="region of interest" description="Disordered" evidence="1">
    <location>
        <begin position="1"/>
        <end position="50"/>
    </location>
</feature>
<evidence type="ECO:0000313" key="3">
    <source>
        <dbReference type="Proteomes" id="UP001367030"/>
    </source>
</evidence>
<gene>
    <name evidence="2" type="ORF">WKW79_30625</name>
</gene>
<proteinExistence type="predicted"/>
<accession>A0ABU8XGF7</accession>
<organism evidence="2 3">
    <name type="scientific">Variovorax robiniae</name>
    <dbReference type="NCBI Taxonomy" id="1836199"/>
    <lineage>
        <taxon>Bacteria</taxon>
        <taxon>Pseudomonadati</taxon>
        <taxon>Pseudomonadota</taxon>
        <taxon>Betaproteobacteria</taxon>
        <taxon>Burkholderiales</taxon>
        <taxon>Comamonadaceae</taxon>
        <taxon>Variovorax</taxon>
    </lineage>
</organism>
<dbReference type="Proteomes" id="UP001367030">
    <property type="component" value="Unassembled WGS sequence"/>
</dbReference>
<name>A0ABU8XGF7_9BURK</name>
<protein>
    <submittedName>
        <fullName evidence="2">Uncharacterized protein</fullName>
    </submittedName>
</protein>
<evidence type="ECO:0000313" key="2">
    <source>
        <dbReference type="EMBL" id="MEJ8858960.1"/>
    </source>
</evidence>
<dbReference type="RefSeq" id="WP_340339013.1">
    <property type="nucleotide sequence ID" value="NZ_JBBKZS010000022.1"/>
</dbReference>
<sequence>MTAKATASADGCQPRASAKHSKFKRAAPKCTSQMAAQRSTGGDTKSAAAKVSNASERVAVAAALTKGPGKNQ</sequence>
<reference evidence="2 3" key="1">
    <citation type="submission" date="2024-03" db="EMBL/GenBank/DDBJ databases">
        <title>Novel species of the genus Variovorax.</title>
        <authorList>
            <person name="Liu Q."/>
            <person name="Xin Y.-H."/>
        </authorList>
    </citation>
    <scope>NUCLEOTIDE SEQUENCE [LARGE SCALE GENOMIC DNA]</scope>
    <source>
        <strain evidence="2 3">KACC 18901</strain>
    </source>
</reference>
<keyword evidence="3" id="KW-1185">Reference proteome</keyword>
<comment type="caution">
    <text evidence="2">The sequence shown here is derived from an EMBL/GenBank/DDBJ whole genome shotgun (WGS) entry which is preliminary data.</text>
</comment>
<feature type="compositionally biased region" description="Basic residues" evidence="1">
    <location>
        <begin position="17"/>
        <end position="27"/>
    </location>
</feature>
<dbReference type="EMBL" id="JBBKZS010000022">
    <property type="protein sequence ID" value="MEJ8858960.1"/>
    <property type="molecule type" value="Genomic_DNA"/>
</dbReference>
<evidence type="ECO:0000256" key="1">
    <source>
        <dbReference type="SAM" id="MobiDB-lite"/>
    </source>
</evidence>